<evidence type="ECO:0000256" key="1">
    <source>
        <dbReference type="ARBA" id="ARBA00005567"/>
    </source>
</evidence>
<dbReference type="InterPro" id="IPR014352">
    <property type="entry name" value="FERM/acyl-CoA-bd_prot_sf"/>
</dbReference>
<keyword evidence="5" id="KW-1185">Reference proteome</keyword>
<gene>
    <name evidence="6" type="primary">LOC113712089</name>
</gene>
<dbReference type="OrthoDB" id="71307at2759"/>
<protein>
    <recommendedName>
        <fullName evidence="4">ACB domain-containing protein</fullName>
    </recommendedName>
</protein>
<dbReference type="SUPFAM" id="SSF47027">
    <property type="entry name" value="Acyl-CoA binding protein"/>
    <property type="match status" value="1"/>
</dbReference>
<feature type="region of interest" description="Disordered" evidence="3">
    <location>
        <begin position="526"/>
        <end position="575"/>
    </location>
</feature>
<dbReference type="GO" id="GO:0000062">
    <property type="term" value="F:fatty-acyl-CoA binding"/>
    <property type="evidence" value="ECO:0007669"/>
    <property type="project" value="InterPro"/>
</dbReference>
<dbReference type="GO" id="GO:0006631">
    <property type="term" value="P:fatty acid metabolic process"/>
    <property type="evidence" value="ECO:0007669"/>
    <property type="project" value="TreeGrafter"/>
</dbReference>
<evidence type="ECO:0000256" key="3">
    <source>
        <dbReference type="SAM" id="MobiDB-lite"/>
    </source>
</evidence>
<evidence type="ECO:0000256" key="2">
    <source>
        <dbReference type="ARBA" id="ARBA00023121"/>
    </source>
</evidence>
<dbReference type="PROSITE" id="PS51228">
    <property type="entry name" value="ACB_2"/>
    <property type="match status" value="1"/>
</dbReference>
<dbReference type="PANTHER" id="PTHR23310:SF105">
    <property type="entry name" value="ACYL-COA-BINDING DOMAIN-CONTAINING PROTEIN 5"/>
    <property type="match status" value="1"/>
</dbReference>
<dbReference type="AlphaFoldDB" id="A0A6P6UL21"/>
<organism evidence="5 6">
    <name type="scientific">Coffea arabica</name>
    <name type="common">Arabian coffee</name>
    <dbReference type="NCBI Taxonomy" id="13443"/>
    <lineage>
        <taxon>Eukaryota</taxon>
        <taxon>Viridiplantae</taxon>
        <taxon>Streptophyta</taxon>
        <taxon>Embryophyta</taxon>
        <taxon>Tracheophyta</taxon>
        <taxon>Spermatophyta</taxon>
        <taxon>Magnoliopsida</taxon>
        <taxon>eudicotyledons</taxon>
        <taxon>Gunneridae</taxon>
        <taxon>Pentapetalae</taxon>
        <taxon>asterids</taxon>
        <taxon>lamiids</taxon>
        <taxon>Gentianales</taxon>
        <taxon>Rubiaceae</taxon>
        <taxon>Ixoroideae</taxon>
        <taxon>Gardenieae complex</taxon>
        <taxon>Bertiereae - Coffeeae clade</taxon>
        <taxon>Coffeeae</taxon>
        <taxon>Coffea</taxon>
    </lineage>
</organism>
<reference evidence="6" key="2">
    <citation type="submission" date="2025-08" db="UniProtKB">
        <authorList>
            <consortium name="RefSeq"/>
        </authorList>
    </citation>
    <scope>IDENTIFICATION</scope>
    <source>
        <tissue evidence="6">Leaves</tissue>
    </source>
</reference>
<feature type="domain" description="ACB" evidence="4">
    <location>
        <begin position="436"/>
        <end position="528"/>
    </location>
</feature>
<feature type="compositionally biased region" description="Polar residues" evidence="3">
    <location>
        <begin position="551"/>
        <end position="561"/>
    </location>
</feature>
<feature type="compositionally biased region" description="Basic and acidic residues" evidence="3">
    <location>
        <begin position="531"/>
        <end position="540"/>
    </location>
</feature>
<dbReference type="InterPro" id="IPR000582">
    <property type="entry name" value="Acyl-CoA-binding_protein"/>
</dbReference>
<reference evidence="5" key="1">
    <citation type="journal article" date="2025" name="Foods">
        <title>Unveiling the Microbial Signatures of Arabica Coffee Cherries: Insights into Ripeness Specific Diversity, Functional Traits, and Implications for Quality and Safety.</title>
        <authorList>
            <consortium name="RefSeq"/>
            <person name="Tenea G.N."/>
            <person name="Cifuentes V."/>
            <person name="Reyes P."/>
            <person name="Cevallos-Vallejos M."/>
        </authorList>
    </citation>
    <scope>NUCLEOTIDE SEQUENCE [LARGE SCALE GENOMIC DNA]</scope>
</reference>
<comment type="similarity">
    <text evidence="1">Belongs to the ACBP family.</text>
</comment>
<sequence>MGLFLELLLTAFVAFVFSFVIAKLVSVAVPSSSEEKNLDRKVGAEEVKVDKGLKVGRAKSKKRRVKFVDDVVVGNVVHLESSEEPVKNFHTSESISEKVGILDKSLEADYGFGGEKVDKKSEVLRAYGEKLVEERAHENMTRDAKDGDVEGKKGSEDVQLLDEAIDGEAVEGKKEVATFGELCSEKNEEVVGSGFRDVLAGEEMKTEGIGGEDGLKLMSDGSDQNDVVEGKKASKDVELLDEAFHREAVGEKNEHAKFGDLCSVKNEVVVGSGLGGVVIGEEIKTESTGDENELKLMTCESNQNDVAAGEKLAANAEYLNKELDREAVYERGKHTAIDADKVYDSNTQMVSGNLDDLVVSVKVKSEVKLAYDDISLPQNEEGRVVSTKEGNAIGIVEDLSEENEGVEDKYILRDEKIDHSAASDDDDWEGIERSELEKVFAEAVNYVEYGAKRKDEQLVSLGSDVLVQLYALHKLALEGPCHDPQPMALMFSARAKWNAWQQLGNMRPEVAMEEYIKILSDNDPGWMQHSSAEDEQHGSLKSETGVCGNPDTESSSVQDPQISFEVGKTKNEKVD</sequence>
<accession>A0A6P6UL21</accession>
<proteinExistence type="inferred from homology"/>
<name>A0A6P6UL21_COFAR</name>
<dbReference type="GeneID" id="113712089"/>
<dbReference type="Pfam" id="PF00887">
    <property type="entry name" value="ACBP"/>
    <property type="match status" value="1"/>
</dbReference>
<evidence type="ECO:0000259" key="4">
    <source>
        <dbReference type="PROSITE" id="PS51228"/>
    </source>
</evidence>
<dbReference type="Gene3D" id="1.20.80.10">
    <property type="match status" value="1"/>
</dbReference>
<dbReference type="RefSeq" id="XP_027091178.2">
    <property type="nucleotide sequence ID" value="XM_027235377.2"/>
</dbReference>
<evidence type="ECO:0000313" key="6">
    <source>
        <dbReference type="RefSeq" id="XP_027091178.2"/>
    </source>
</evidence>
<keyword evidence="2" id="KW-0446">Lipid-binding</keyword>
<dbReference type="PANTHER" id="PTHR23310">
    <property type="entry name" value="ACYL-COA-BINDING PROTEIN, ACBP"/>
    <property type="match status" value="1"/>
</dbReference>
<dbReference type="InterPro" id="IPR035984">
    <property type="entry name" value="Acyl-CoA-binding_sf"/>
</dbReference>
<evidence type="ECO:0000313" key="5">
    <source>
        <dbReference type="Proteomes" id="UP001652660"/>
    </source>
</evidence>
<dbReference type="Proteomes" id="UP001652660">
    <property type="component" value="Chromosome 10e"/>
</dbReference>